<evidence type="ECO:0000313" key="2">
    <source>
        <dbReference type="EMBL" id="TWP46265.1"/>
    </source>
</evidence>
<sequence>MDTTSGSTVALSHGLAGYVHAVAEAVGVPAEGTSFEVSDTVTAYVALTPRLSGRPGRDLMLVWSEHSGWAIAVETRPTESSEVLAHLGGIAPVPPPQVVANFVEEVVAGRWTDQARPAFARNREGLTDLVSSYLEATSE</sequence>
<dbReference type="Pfam" id="PF19809">
    <property type="entry name" value="DUF6292"/>
    <property type="match status" value="1"/>
</dbReference>
<proteinExistence type="predicted"/>
<dbReference type="Proteomes" id="UP000316639">
    <property type="component" value="Unassembled WGS sequence"/>
</dbReference>
<dbReference type="InterPro" id="IPR046259">
    <property type="entry name" value="DUF6292"/>
</dbReference>
<feature type="domain" description="DUF6292" evidence="1">
    <location>
        <begin position="18"/>
        <end position="105"/>
    </location>
</feature>
<reference evidence="2 3" key="1">
    <citation type="submission" date="2019-07" db="EMBL/GenBank/DDBJ databases">
        <title>Lentzea xizangensis sp. nov., isolated from Qinghai-Tibetan Plateau Soils.</title>
        <authorList>
            <person name="Huang J."/>
        </authorList>
    </citation>
    <scope>NUCLEOTIDE SEQUENCE [LARGE SCALE GENOMIC DNA]</scope>
    <source>
        <strain evidence="2 3">FXJ1.1311</strain>
    </source>
</reference>
<evidence type="ECO:0000259" key="1">
    <source>
        <dbReference type="Pfam" id="PF19809"/>
    </source>
</evidence>
<gene>
    <name evidence="2" type="ORF">FKR81_36620</name>
</gene>
<name>A0A563EI42_9PSEU</name>
<dbReference type="EMBL" id="VOBR01000034">
    <property type="protein sequence ID" value="TWP46265.1"/>
    <property type="molecule type" value="Genomic_DNA"/>
</dbReference>
<dbReference type="AlphaFoldDB" id="A0A563EI42"/>
<organism evidence="2 3">
    <name type="scientific">Lentzea tibetensis</name>
    <dbReference type="NCBI Taxonomy" id="2591470"/>
    <lineage>
        <taxon>Bacteria</taxon>
        <taxon>Bacillati</taxon>
        <taxon>Actinomycetota</taxon>
        <taxon>Actinomycetes</taxon>
        <taxon>Pseudonocardiales</taxon>
        <taxon>Pseudonocardiaceae</taxon>
        <taxon>Lentzea</taxon>
    </lineage>
</organism>
<protein>
    <recommendedName>
        <fullName evidence="1">DUF6292 domain-containing protein</fullName>
    </recommendedName>
</protein>
<keyword evidence="3" id="KW-1185">Reference proteome</keyword>
<accession>A0A563EI42</accession>
<evidence type="ECO:0000313" key="3">
    <source>
        <dbReference type="Proteomes" id="UP000316639"/>
    </source>
</evidence>
<dbReference type="OrthoDB" id="4190452at2"/>
<comment type="caution">
    <text evidence="2">The sequence shown here is derived from an EMBL/GenBank/DDBJ whole genome shotgun (WGS) entry which is preliminary data.</text>
</comment>
<dbReference type="RefSeq" id="WP_146358812.1">
    <property type="nucleotide sequence ID" value="NZ_VOBR01000034.1"/>
</dbReference>